<dbReference type="AlphaFoldDB" id="A0A1G2KTR0"/>
<evidence type="ECO:0000313" key="2">
    <source>
        <dbReference type="Proteomes" id="UP000177177"/>
    </source>
</evidence>
<proteinExistence type="predicted"/>
<gene>
    <name evidence="1" type="ORF">A3C92_00260</name>
</gene>
<reference evidence="1 2" key="1">
    <citation type="journal article" date="2016" name="Nat. Commun.">
        <title>Thousands of microbial genomes shed light on interconnected biogeochemical processes in an aquifer system.</title>
        <authorList>
            <person name="Anantharaman K."/>
            <person name="Brown C.T."/>
            <person name="Hug L.A."/>
            <person name="Sharon I."/>
            <person name="Castelle C.J."/>
            <person name="Probst A.J."/>
            <person name="Thomas B.C."/>
            <person name="Singh A."/>
            <person name="Wilkins M.J."/>
            <person name="Karaoz U."/>
            <person name="Brodie E.L."/>
            <person name="Williams K.H."/>
            <person name="Hubbard S.S."/>
            <person name="Banfield J.F."/>
        </authorList>
    </citation>
    <scope>NUCLEOTIDE SEQUENCE [LARGE SCALE GENOMIC DNA]</scope>
</reference>
<dbReference type="Proteomes" id="UP000177177">
    <property type="component" value="Unassembled WGS sequence"/>
</dbReference>
<accession>A0A1G2KTR0</accession>
<name>A0A1G2KTR0_9BACT</name>
<evidence type="ECO:0000313" key="1">
    <source>
        <dbReference type="EMBL" id="OHA02868.1"/>
    </source>
</evidence>
<sequence length="564" mass="65497">MNSETRTCQNCKQEFGIEQGDFVFYKKMSVPAPTFCSACRLQRRLAFLNFIRLYKRHCDLCKSEFVTNYHPDAPYTVYCPACWWSDKWDAADYAQDYDFSRPFFEQFREFWKRVPVIGLAVDLPTVAQSPYNNYTGWLKDAYLLFHAGGDEDAGYGFFVFSSRSVYDCSLILQSEDCYDSMHAYKVSGGVGLASQVYESSDVAFLRDSRNCRNCVASANLANKEYYIFNESYTKEAYEEEMKKWDLGSYRSYQELKKRAHEHWKKYPPKVRFDEMTVDCTGNSVFQSKNCKDCYEVTKAEDSRYIFMTREVKDSYDISMWGEIERCYDGIVGGNAANVRFGFLCFEGAFDAEYSVLSHNGSTANFGCVSLRGRHYSIFNKQYSKEEYARITADIRKQMADMPYTDARGRVYRYGEFFPAELSPWGYNETFAQERFPLSEADARAQGFIWRDEPKTEYHIDRLASDMPDHIRDAEDSIVREVIGCAKCGRGFRIIPRELAFLRRRSLPLPRECPMCRIREKLGVWMAELKNIDGACHRCGSSVQYPSVSQGREILCKACYTKEIL</sequence>
<organism evidence="1 2">
    <name type="scientific">Candidatus Sungbacteria bacterium RIFCSPHIGHO2_02_FULL_53_17</name>
    <dbReference type="NCBI Taxonomy" id="1802275"/>
    <lineage>
        <taxon>Bacteria</taxon>
        <taxon>Candidatus Sungiibacteriota</taxon>
    </lineage>
</organism>
<dbReference type="EMBL" id="MHQN01000029">
    <property type="protein sequence ID" value="OHA02868.1"/>
    <property type="molecule type" value="Genomic_DNA"/>
</dbReference>
<evidence type="ECO:0008006" key="3">
    <source>
        <dbReference type="Google" id="ProtNLM"/>
    </source>
</evidence>
<protein>
    <recommendedName>
        <fullName evidence="3">Zinc-binding domain-containing protein</fullName>
    </recommendedName>
</protein>
<comment type="caution">
    <text evidence="1">The sequence shown here is derived from an EMBL/GenBank/DDBJ whole genome shotgun (WGS) entry which is preliminary data.</text>
</comment>